<dbReference type="Gene3D" id="1.10.510.10">
    <property type="entry name" value="Transferase(Phosphotransferase) domain 1"/>
    <property type="match status" value="1"/>
</dbReference>
<evidence type="ECO:0000313" key="2">
    <source>
        <dbReference type="EMBL" id="QHS96085.1"/>
    </source>
</evidence>
<feature type="compositionally biased region" description="Acidic residues" evidence="1">
    <location>
        <begin position="314"/>
        <end position="324"/>
    </location>
</feature>
<reference evidence="2" key="1">
    <citation type="journal article" date="2020" name="Nature">
        <title>Giant virus diversity and host interactions through global metagenomics.</title>
        <authorList>
            <person name="Schulz F."/>
            <person name="Roux S."/>
            <person name="Paez-Espino D."/>
            <person name="Jungbluth S."/>
            <person name="Walsh D.A."/>
            <person name="Denef V.J."/>
            <person name="McMahon K.D."/>
            <person name="Konstantinidis K.T."/>
            <person name="Eloe-Fadrosh E.A."/>
            <person name="Kyrpides N.C."/>
            <person name="Woyke T."/>
        </authorList>
    </citation>
    <scope>NUCLEOTIDE SEQUENCE</scope>
    <source>
        <strain evidence="2">GVMAG-M-3300019093-7</strain>
    </source>
</reference>
<dbReference type="EMBL" id="MN739263">
    <property type="protein sequence ID" value="QHS96085.1"/>
    <property type="molecule type" value="Genomic_DNA"/>
</dbReference>
<accession>A0A6C0BUG0</accession>
<dbReference type="GO" id="GO:0005737">
    <property type="term" value="C:cytoplasm"/>
    <property type="evidence" value="ECO:0007669"/>
    <property type="project" value="TreeGrafter"/>
</dbReference>
<evidence type="ECO:0000256" key="1">
    <source>
        <dbReference type="SAM" id="MobiDB-lite"/>
    </source>
</evidence>
<dbReference type="SUPFAM" id="SSF56112">
    <property type="entry name" value="Protein kinase-like (PK-like)"/>
    <property type="match status" value="1"/>
</dbReference>
<dbReference type="GO" id="GO:0072354">
    <property type="term" value="F:histone H3T3 kinase activity"/>
    <property type="evidence" value="ECO:0007669"/>
    <property type="project" value="TreeGrafter"/>
</dbReference>
<evidence type="ECO:0008006" key="3">
    <source>
        <dbReference type="Google" id="ProtNLM"/>
    </source>
</evidence>
<feature type="region of interest" description="Disordered" evidence="1">
    <location>
        <begin position="284"/>
        <end position="366"/>
    </location>
</feature>
<feature type="compositionally biased region" description="Basic and acidic residues" evidence="1">
    <location>
        <begin position="284"/>
        <end position="295"/>
    </location>
</feature>
<organism evidence="2">
    <name type="scientific">viral metagenome</name>
    <dbReference type="NCBI Taxonomy" id="1070528"/>
    <lineage>
        <taxon>unclassified sequences</taxon>
        <taxon>metagenomes</taxon>
        <taxon>organismal metagenomes</taxon>
    </lineage>
</organism>
<sequence length="620" mass="72427">MSTVNKLLKIHYEKRKNGELFKSFQNEQLTNLSEVQNYVPIYNKFFDLNETNYNSINLNHEWYISKVEKQTDYNLYKCEIKHSLKDKTKSKNLFFKMAPLIDPFKLIVGKYDFMDPTLYSLPKYNSTTSKVNEKILDENNTAYVDGLFSYCSSLLNNNHNFVHGIDFYGSFLAIKKEFKFNIIDDLEFVNKSDFFNKNKNILFKVHDENNRLRDLSDAKKLKPIKIQEDGGNPLNISAKSINNELFENIFAEDDVVDLELGQKIEEQHISLDTLKEFSIDLSHLTDDDGNNKSETIKSMVSGSSCSSRTSYTSEDSENNDDNFEEIVAKSGSGSGSNGSFNSGKKTSTSGYSDESEEYSNESDYDDDERLDVTLDKFPVQIICMENCENTFDSLIANEELEEKEWFSALMQIIMTLATYQKVFLFTHNDLHTNNIMYNKTDKKFLYYKFNNKYYKVPTYGRIYKIIDFGRGIYNFSGKQFCSDCFKNGEDAATQYNFEPYFNEKKPRLDPNYSFDLCRLACSIWDYLIDDMDEILNLEECSPLVQLIVEWCLDDNGVNILYKNNGQERYPDFKLYKMIARNVHHHVPYYQLERKEFKKYLVTTVPNNENIMDIDAMPVFI</sequence>
<dbReference type="GO" id="GO:0035556">
    <property type="term" value="P:intracellular signal transduction"/>
    <property type="evidence" value="ECO:0007669"/>
    <property type="project" value="TreeGrafter"/>
</dbReference>
<feature type="compositionally biased region" description="Low complexity" evidence="1">
    <location>
        <begin position="298"/>
        <end position="313"/>
    </location>
</feature>
<dbReference type="PANTHER" id="PTHR24419">
    <property type="entry name" value="INTERLEUKIN-1 RECEPTOR-ASSOCIATED KINASE"/>
    <property type="match status" value="1"/>
</dbReference>
<dbReference type="GO" id="GO:0005634">
    <property type="term" value="C:nucleus"/>
    <property type="evidence" value="ECO:0007669"/>
    <property type="project" value="TreeGrafter"/>
</dbReference>
<dbReference type="GO" id="GO:0000278">
    <property type="term" value="P:mitotic cell cycle"/>
    <property type="evidence" value="ECO:0007669"/>
    <property type="project" value="TreeGrafter"/>
</dbReference>
<dbReference type="AlphaFoldDB" id="A0A6C0BUG0"/>
<feature type="compositionally biased region" description="Acidic residues" evidence="1">
    <location>
        <begin position="353"/>
        <end position="366"/>
    </location>
</feature>
<name>A0A6C0BUG0_9ZZZZ</name>
<dbReference type="InterPro" id="IPR011009">
    <property type="entry name" value="Kinase-like_dom_sf"/>
</dbReference>
<proteinExistence type="predicted"/>
<dbReference type="PANTHER" id="PTHR24419:SF18">
    <property type="entry name" value="SERINE_THREONINE-PROTEIN KINASE HASPIN"/>
    <property type="match status" value="1"/>
</dbReference>
<protein>
    <recommendedName>
        <fullName evidence="3">Protein kinase domain-containing protein</fullName>
    </recommendedName>
</protein>